<evidence type="ECO:0000313" key="4">
    <source>
        <dbReference type="Proteomes" id="UP000005205"/>
    </source>
</evidence>
<dbReference type="FunCoup" id="A0A158NEQ0">
    <property type="interactions" value="96"/>
</dbReference>
<evidence type="ECO:0000259" key="1">
    <source>
        <dbReference type="Pfam" id="PF16044"/>
    </source>
</evidence>
<dbReference type="InParanoid" id="A0A158NEQ0"/>
<protein>
    <recommendedName>
        <fullName evidence="5">MKRN2 opposite strand protein</fullName>
    </recommendedName>
</protein>
<keyword evidence="4" id="KW-1185">Reference proteome</keyword>
<feature type="domain" description="MKRN2 opposite strand protein-like N-terminal" evidence="2">
    <location>
        <begin position="5"/>
        <end position="34"/>
    </location>
</feature>
<dbReference type="InterPro" id="IPR032016">
    <property type="entry name" value="MKRN2OS-like"/>
</dbReference>
<proteinExistence type="predicted"/>
<dbReference type="EMBL" id="ADTU01013602">
    <property type="status" value="NOT_ANNOTATED_CDS"/>
    <property type="molecule type" value="Genomic_DNA"/>
</dbReference>
<dbReference type="Pfam" id="PF22795">
    <property type="entry name" value="DUF4796_N"/>
    <property type="match status" value="1"/>
</dbReference>
<name>A0A158NEQ0_ATTCE</name>
<reference evidence="3" key="2">
    <citation type="submission" date="2016-04" db="UniProtKB">
        <authorList>
            <consortium name="EnsemblMetazoa"/>
        </authorList>
    </citation>
    <scope>IDENTIFICATION</scope>
</reference>
<accession>A0A158NEQ0</accession>
<reference evidence="4" key="1">
    <citation type="journal article" date="2011" name="PLoS Genet.">
        <title>The genome sequence of the leaf-cutter ant Atta cephalotes reveals insights into its obligate symbiotic lifestyle.</title>
        <authorList>
            <person name="Suen G."/>
            <person name="Teiling C."/>
            <person name="Li L."/>
            <person name="Holt C."/>
            <person name="Abouheif E."/>
            <person name="Bornberg-Bauer E."/>
            <person name="Bouffard P."/>
            <person name="Caldera E.J."/>
            <person name="Cash E."/>
            <person name="Cavanaugh A."/>
            <person name="Denas O."/>
            <person name="Elhaik E."/>
            <person name="Fave M.J."/>
            <person name="Gadau J."/>
            <person name="Gibson J.D."/>
            <person name="Graur D."/>
            <person name="Grubbs K.J."/>
            <person name="Hagen D.E."/>
            <person name="Harkins T.T."/>
            <person name="Helmkampf M."/>
            <person name="Hu H."/>
            <person name="Johnson B.R."/>
            <person name="Kim J."/>
            <person name="Marsh S.E."/>
            <person name="Moeller J.A."/>
            <person name="Munoz-Torres M.C."/>
            <person name="Murphy M.C."/>
            <person name="Naughton M.C."/>
            <person name="Nigam S."/>
            <person name="Overson R."/>
            <person name="Rajakumar R."/>
            <person name="Reese J.T."/>
            <person name="Scott J.J."/>
            <person name="Smith C.R."/>
            <person name="Tao S."/>
            <person name="Tsutsui N.D."/>
            <person name="Viljakainen L."/>
            <person name="Wissler L."/>
            <person name="Yandell M.D."/>
            <person name="Zimmer F."/>
            <person name="Taylor J."/>
            <person name="Slater S.C."/>
            <person name="Clifton S.W."/>
            <person name="Warren W.C."/>
            <person name="Elsik C.G."/>
            <person name="Smith C.D."/>
            <person name="Weinstock G.M."/>
            <person name="Gerardo N.M."/>
            <person name="Currie C.R."/>
        </authorList>
    </citation>
    <scope>NUCLEOTIDE SEQUENCE [LARGE SCALE GENOMIC DNA]</scope>
</reference>
<dbReference type="InterPro" id="IPR053921">
    <property type="entry name" value="MKRN2OS-like_C"/>
</dbReference>
<evidence type="ECO:0000313" key="3">
    <source>
        <dbReference type="EnsemblMetazoa" id="XP_012056008.1"/>
    </source>
</evidence>
<dbReference type="Pfam" id="PF16044">
    <property type="entry name" value="DUF4796_C"/>
    <property type="match status" value="1"/>
</dbReference>
<dbReference type="AlphaFoldDB" id="A0A158NEQ0"/>
<dbReference type="InterPro" id="IPR053922">
    <property type="entry name" value="MKRN2OS-like_N"/>
</dbReference>
<dbReference type="KEGG" id="acep:105619087"/>
<gene>
    <name evidence="3" type="primary">105619087</name>
</gene>
<dbReference type="PANTHER" id="PTHR33963:SF2">
    <property type="entry name" value="MKRN2 OPPOSITE STRAND PROTEIN"/>
    <property type="match status" value="1"/>
</dbReference>
<sequence length="205" mass="23827">MNNDPGIICFHHCKTKNVFCMQIPAICPVCSSQMQNFIVDPFRVPCPFANAIHNPTSVVIRPSQGSFLDDYDMTRDDLHIGIVNSNGGIVEFDKEGLVENDITKWTDCIVLELVPAAWTAQWDKALILMSKDIKWKSINYDVINMNCFNFVLEFFNNLGYRDLRFKSKEELCERLILSKMYKAMQYVSLYRMLKDQEYLLSDHLF</sequence>
<dbReference type="eggNOG" id="ENOG502R8ZC">
    <property type="taxonomic scope" value="Eukaryota"/>
</dbReference>
<evidence type="ECO:0008006" key="5">
    <source>
        <dbReference type="Google" id="ProtNLM"/>
    </source>
</evidence>
<dbReference type="Proteomes" id="UP000005205">
    <property type="component" value="Unassembled WGS sequence"/>
</dbReference>
<organism evidence="3 4">
    <name type="scientific">Atta cephalotes</name>
    <name type="common">Leafcutter ant</name>
    <dbReference type="NCBI Taxonomy" id="12957"/>
    <lineage>
        <taxon>Eukaryota</taxon>
        <taxon>Metazoa</taxon>
        <taxon>Ecdysozoa</taxon>
        <taxon>Arthropoda</taxon>
        <taxon>Hexapoda</taxon>
        <taxon>Insecta</taxon>
        <taxon>Pterygota</taxon>
        <taxon>Neoptera</taxon>
        <taxon>Endopterygota</taxon>
        <taxon>Hymenoptera</taxon>
        <taxon>Apocrita</taxon>
        <taxon>Aculeata</taxon>
        <taxon>Formicoidea</taxon>
        <taxon>Formicidae</taxon>
        <taxon>Myrmicinae</taxon>
        <taxon>Atta</taxon>
    </lineage>
</organism>
<evidence type="ECO:0000259" key="2">
    <source>
        <dbReference type="Pfam" id="PF22795"/>
    </source>
</evidence>
<dbReference type="PANTHER" id="PTHR33963">
    <property type="entry name" value="MKRN2 OPPOSITE STRAND PROTEIN"/>
    <property type="match status" value="1"/>
</dbReference>
<dbReference type="EnsemblMetazoa" id="XM_012200618.1">
    <property type="protein sequence ID" value="XP_012056008.1"/>
    <property type="gene ID" value="LOC105619087"/>
</dbReference>
<feature type="domain" description="MKRN2 opposite strand protein-like C-terminal" evidence="1">
    <location>
        <begin position="41"/>
        <end position="192"/>
    </location>
</feature>
<dbReference type="OrthoDB" id="10065749at2759"/>